<dbReference type="InterPro" id="IPR007492">
    <property type="entry name" value="LytTR_DNA-bd_dom"/>
</dbReference>
<dbReference type="Gene3D" id="2.40.50.1020">
    <property type="entry name" value="LytTr DNA-binding domain"/>
    <property type="match status" value="1"/>
</dbReference>
<sequence length="245" mass="28185">MPINCLVVDDDEMALSHLCDLINQTPFLNLVSRHNHPVAALNALENNDLQLVFLDVNMPGISGIELAKIINTRGEEITPRIILTSGYERFALDGYKVNAIDYLLKPVEYKDFINAAYQAKNIIEQTSNHKIASTAGYNDNEFIFLRVEYELVKVYLKNILYIEGFKDYVKIYTTNADGYIKALTTMKKMEEKLSINSFIRIHRSFIVSLDKIDSFTATTIKINRAMIPVSSQYKESFKKFTDRWF</sequence>
<proteinExistence type="predicted"/>
<dbReference type="GO" id="GO:0000156">
    <property type="term" value="F:phosphorelay response regulator activity"/>
    <property type="evidence" value="ECO:0007669"/>
    <property type="project" value="InterPro"/>
</dbReference>
<dbReference type="OrthoDB" id="9787344at2"/>
<feature type="modified residue" description="4-aspartylphosphate" evidence="1">
    <location>
        <position position="55"/>
    </location>
</feature>
<dbReference type="Gene3D" id="3.40.50.2300">
    <property type="match status" value="1"/>
</dbReference>
<keyword evidence="1" id="KW-0597">Phosphoprotein</keyword>
<dbReference type="InterPro" id="IPR001789">
    <property type="entry name" value="Sig_transdc_resp-reg_receiver"/>
</dbReference>
<comment type="caution">
    <text evidence="4">The sequence shown here is derived from an EMBL/GenBank/DDBJ whole genome shotgun (WGS) entry which is preliminary data.</text>
</comment>
<dbReference type="SMART" id="SM00850">
    <property type="entry name" value="LytTR"/>
    <property type="match status" value="1"/>
</dbReference>
<feature type="domain" description="HTH LytTR-type" evidence="3">
    <location>
        <begin position="143"/>
        <end position="214"/>
    </location>
</feature>
<gene>
    <name evidence="4" type="ORF">LY11_01002</name>
</gene>
<dbReference type="PANTHER" id="PTHR37299">
    <property type="entry name" value="TRANSCRIPTIONAL REGULATOR-RELATED"/>
    <property type="match status" value="1"/>
</dbReference>
<dbReference type="InterPro" id="IPR011006">
    <property type="entry name" value="CheY-like_superfamily"/>
</dbReference>
<protein>
    <submittedName>
        <fullName evidence="4">LytTR family two component transcriptional regulator</fullName>
    </submittedName>
</protein>
<dbReference type="AlphaFoldDB" id="A0A327T5W4"/>
<reference evidence="4 5" key="1">
    <citation type="submission" date="2018-06" db="EMBL/GenBank/DDBJ databases">
        <title>Genomic Encyclopedia of Archaeal and Bacterial Type Strains, Phase II (KMG-II): from individual species to whole genera.</title>
        <authorList>
            <person name="Goeker M."/>
        </authorList>
    </citation>
    <scope>NUCLEOTIDE SEQUENCE [LARGE SCALE GENOMIC DNA]</scope>
    <source>
        <strain evidence="4 5">DSM 14825</strain>
    </source>
</reference>
<feature type="domain" description="Response regulatory" evidence="2">
    <location>
        <begin position="4"/>
        <end position="120"/>
    </location>
</feature>
<name>A0A327T5W4_9SPHI</name>
<evidence type="ECO:0000313" key="5">
    <source>
        <dbReference type="Proteomes" id="UP000249754"/>
    </source>
</evidence>
<evidence type="ECO:0000259" key="2">
    <source>
        <dbReference type="PROSITE" id="PS50110"/>
    </source>
</evidence>
<organism evidence="4 5">
    <name type="scientific">Pedobacter cryoconitis</name>
    <dbReference type="NCBI Taxonomy" id="188932"/>
    <lineage>
        <taxon>Bacteria</taxon>
        <taxon>Pseudomonadati</taxon>
        <taxon>Bacteroidota</taxon>
        <taxon>Sphingobacteriia</taxon>
        <taxon>Sphingobacteriales</taxon>
        <taxon>Sphingobacteriaceae</taxon>
        <taxon>Pedobacter</taxon>
    </lineage>
</organism>
<dbReference type="Proteomes" id="UP000249754">
    <property type="component" value="Unassembled WGS sequence"/>
</dbReference>
<dbReference type="Pfam" id="PF04397">
    <property type="entry name" value="LytTR"/>
    <property type="match status" value="1"/>
</dbReference>
<evidence type="ECO:0000256" key="1">
    <source>
        <dbReference type="PROSITE-ProRule" id="PRU00169"/>
    </source>
</evidence>
<dbReference type="SMART" id="SM00448">
    <property type="entry name" value="REC"/>
    <property type="match status" value="1"/>
</dbReference>
<dbReference type="PROSITE" id="PS50110">
    <property type="entry name" value="RESPONSE_REGULATORY"/>
    <property type="match status" value="1"/>
</dbReference>
<dbReference type="PROSITE" id="PS50930">
    <property type="entry name" value="HTH_LYTTR"/>
    <property type="match status" value="1"/>
</dbReference>
<evidence type="ECO:0000313" key="4">
    <source>
        <dbReference type="EMBL" id="RAJ35755.1"/>
    </source>
</evidence>
<dbReference type="EMBL" id="QLLR01000002">
    <property type="protein sequence ID" value="RAJ35755.1"/>
    <property type="molecule type" value="Genomic_DNA"/>
</dbReference>
<dbReference type="InterPro" id="IPR046947">
    <property type="entry name" value="LytR-like"/>
</dbReference>
<evidence type="ECO:0000259" key="3">
    <source>
        <dbReference type="PROSITE" id="PS50930"/>
    </source>
</evidence>
<dbReference type="Pfam" id="PF00072">
    <property type="entry name" value="Response_reg"/>
    <property type="match status" value="1"/>
</dbReference>
<accession>A0A327T5W4</accession>
<dbReference type="RefSeq" id="WP_111632590.1">
    <property type="nucleotide sequence ID" value="NZ_QLLR01000002.1"/>
</dbReference>
<dbReference type="GO" id="GO:0003677">
    <property type="term" value="F:DNA binding"/>
    <property type="evidence" value="ECO:0007669"/>
    <property type="project" value="InterPro"/>
</dbReference>
<dbReference type="PANTHER" id="PTHR37299:SF1">
    <property type="entry name" value="STAGE 0 SPORULATION PROTEIN A HOMOLOG"/>
    <property type="match status" value="1"/>
</dbReference>
<dbReference type="SUPFAM" id="SSF52172">
    <property type="entry name" value="CheY-like"/>
    <property type="match status" value="1"/>
</dbReference>